<evidence type="ECO:0000313" key="1">
    <source>
        <dbReference type="EMBL" id="NKE46776.1"/>
    </source>
</evidence>
<dbReference type="Pfam" id="PF12073">
    <property type="entry name" value="DUF3553"/>
    <property type="match status" value="1"/>
</dbReference>
<dbReference type="InterPro" id="IPR021938">
    <property type="entry name" value="DUF3553"/>
</dbReference>
<dbReference type="Proteomes" id="UP000765160">
    <property type="component" value="Unassembled WGS sequence"/>
</dbReference>
<sequence>MRVRHPDCPEWGIGQVQSVVGDRVTVNFENCGKVMIRAGLVALVPVDPDTP</sequence>
<protein>
    <submittedName>
        <fullName evidence="1">DUF3553 domain-containing protein</fullName>
    </submittedName>
</protein>
<dbReference type="RefSeq" id="WP_168051381.1">
    <property type="nucleotide sequence ID" value="NZ_JAATJR010000005.1"/>
</dbReference>
<evidence type="ECO:0000313" key="2">
    <source>
        <dbReference type="Proteomes" id="UP000765160"/>
    </source>
</evidence>
<organism evidence="1 2">
    <name type="scientific">Falsiroseomonas frigidaquae</name>
    <dbReference type="NCBI Taxonomy" id="487318"/>
    <lineage>
        <taxon>Bacteria</taxon>
        <taxon>Pseudomonadati</taxon>
        <taxon>Pseudomonadota</taxon>
        <taxon>Alphaproteobacteria</taxon>
        <taxon>Acetobacterales</taxon>
        <taxon>Roseomonadaceae</taxon>
        <taxon>Falsiroseomonas</taxon>
    </lineage>
</organism>
<name>A0ABX1F334_9PROT</name>
<proteinExistence type="predicted"/>
<comment type="caution">
    <text evidence="1">The sequence shown here is derived from an EMBL/GenBank/DDBJ whole genome shotgun (WGS) entry which is preliminary data.</text>
</comment>
<gene>
    <name evidence="1" type="ORF">HB662_18490</name>
</gene>
<accession>A0ABX1F334</accession>
<keyword evidence="2" id="KW-1185">Reference proteome</keyword>
<dbReference type="EMBL" id="JAAVTX010000005">
    <property type="protein sequence ID" value="NKE46776.1"/>
    <property type="molecule type" value="Genomic_DNA"/>
</dbReference>
<reference evidence="1 2" key="1">
    <citation type="submission" date="2020-03" db="EMBL/GenBank/DDBJ databases">
        <title>Roseomonas selenitidurans sp. nov. isolated from soil.</title>
        <authorList>
            <person name="Liu H."/>
        </authorList>
    </citation>
    <scope>NUCLEOTIDE SEQUENCE [LARGE SCALE GENOMIC DNA]</scope>
    <source>
        <strain evidence="1 2">JCM 15073</strain>
    </source>
</reference>